<dbReference type="Gene3D" id="3.30.1180.10">
    <property type="match status" value="1"/>
</dbReference>
<dbReference type="Proteomes" id="UP000008922">
    <property type="component" value="Chromosome"/>
</dbReference>
<dbReference type="OrthoDB" id="9780660at2"/>
<sequence>MSKVAIVTDSTAYLPPELIRGYSIEVVPLHLIWGEKTYLDGVDITPKEFYERLATAKELPTTSQPSPAAFKTVYDRLLAAGYDVLSIHISSKLSGTMDSAIQAKAMLPGARIEIVDSLSTSMGMGFAVVEAARAAARGASLEECKAIAERGLRNVSVFFLVNTLEFLHRGGRIGGAAAFLGTALNLKPILELRDGRIEAIEKVRTITKATDRLLDIFAERARGKRPLRLAILHANAQEEAERLLERARQKVSVDDISEAVIVPVSPVIGTHTGPGCVGIAFMSGL</sequence>
<dbReference type="eggNOG" id="COG1307">
    <property type="taxonomic scope" value="Bacteria"/>
</dbReference>
<dbReference type="PANTHER" id="PTHR33434:SF2">
    <property type="entry name" value="FATTY ACID-BINDING PROTEIN TM_1468"/>
    <property type="match status" value="1"/>
</dbReference>
<gene>
    <name evidence="2" type="ordered locus">ANT_22980</name>
</gene>
<organism evidence="2 3">
    <name type="scientific">Anaerolinea thermophila (strain DSM 14523 / JCM 11388 / NBRC 100420 / UNI-1)</name>
    <dbReference type="NCBI Taxonomy" id="926569"/>
    <lineage>
        <taxon>Bacteria</taxon>
        <taxon>Bacillati</taxon>
        <taxon>Chloroflexota</taxon>
        <taxon>Anaerolineae</taxon>
        <taxon>Anaerolineales</taxon>
        <taxon>Anaerolineaceae</taxon>
        <taxon>Anaerolinea</taxon>
    </lineage>
</organism>
<protein>
    <recommendedName>
        <fullName evidence="4">DegV family protein</fullName>
    </recommendedName>
</protein>
<dbReference type="AlphaFoldDB" id="E8MYI8"/>
<dbReference type="RefSeq" id="WP_013560691.1">
    <property type="nucleotide sequence ID" value="NC_014960.1"/>
</dbReference>
<dbReference type="SUPFAM" id="SSF82549">
    <property type="entry name" value="DAK1/DegV-like"/>
    <property type="match status" value="1"/>
</dbReference>
<dbReference type="InParanoid" id="E8MYI8"/>
<evidence type="ECO:0000256" key="1">
    <source>
        <dbReference type="ARBA" id="ARBA00023121"/>
    </source>
</evidence>
<dbReference type="FunCoup" id="E8MYI8">
    <property type="interactions" value="50"/>
</dbReference>
<evidence type="ECO:0000313" key="3">
    <source>
        <dbReference type="Proteomes" id="UP000008922"/>
    </source>
</evidence>
<accession>E8MYI8</accession>
<dbReference type="InterPro" id="IPR003797">
    <property type="entry name" value="DegV"/>
</dbReference>
<dbReference type="PROSITE" id="PS51482">
    <property type="entry name" value="DEGV"/>
    <property type="match status" value="1"/>
</dbReference>
<keyword evidence="3" id="KW-1185">Reference proteome</keyword>
<dbReference type="PANTHER" id="PTHR33434">
    <property type="entry name" value="DEGV DOMAIN-CONTAINING PROTEIN DR_1986-RELATED"/>
    <property type="match status" value="1"/>
</dbReference>
<dbReference type="InterPro" id="IPR050270">
    <property type="entry name" value="DegV_domain_contain"/>
</dbReference>
<dbReference type="InterPro" id="IPR043168">
    <property type="entry name" value="DegV_C"/>
</dbReference>
<dbReference type="STRING" id="926569.ANT_22980"/>
<dbReference type="HOGENOM" id="CLU_048251_0_1_0"/>
<dbReference type="Gene3D" id="3.40.50.10170">
    <property type="match status" value="1"/>
</dbReference>
<keyword evidence="1" id="KW-0446">Lipid-binding</keyword>
<dbReference type="KEGG" id="atm:ANT_22980"/>
<dbReference type="Pfam" id="PF02645">
    <property type="entry name" value="DegV"/>
    <property type="match status" value="1"/>
</dbReference>
<dbReference type="GO" id="GO:0008289">
    <property type="term" value="F:lipid binding"/>
    <property type="evidence" value="ECO:0007669"/>
    <property type="project" value="UniProtKB-KW"/>
</dbReference>
<evidence type="ECO:0000313" key="2">
    <source>
        <dbReference type="EMBL" id="BAJ64324.1"/>
    </source>
</evidence>
<proteinExistence type="predicted"/>
<dbReference type="EMBL" id="AP012029">
    <property type="protein sequence ID" value="BAJ64324.1"/>
    <property type="molecule type" value="Genomic_DNA"/>
</dbReference>
<name>E8MYI8_ANATU</name>
<dbReference type="NCBIfam" id="TIGR00762">
    <property type="entry name" value="DegV"/>
    <property type="match status" value="1"/>
</dbReference>
<evidence type="ECO:0008006" key="4">
    <source>
        <dbReference type="Google" id="ProtNLM"/>
    </source>
</evidence>
<reference evidence="2 3" key="1">
    <citation type="submission" date="2010-12" db="EMBL/GenBank/DDBJ databases">
        <title>Whole genome sequence of Anaerolinea thermophila UNI-1.</title>
        <authorList>
            <person name="Narita-Yamada S."/>
            <person name="Kishi E."/>
            <person name="Watanabe Y."/>
            <person name="Takasaki K."/>
            <person name="Ankai A."/>
            <person name="Oguchi A."/>
            <person name="Fukui S."/>
            <person name="Takahashi M."/>
            <person name="Yashiro I."/>
            <person name="Hosoyama A."/>
            <person name="Sekiguchi Y."/>
            <person name="Hanada S."/>
            <person name="Fujita N."/>
        </authorList>
    </citation>
    <scope>NUCLEOTIDE SEQUENCE [LARGE SCALE GENOMIC DNA]</scope>
    <source>
        <strain evidence="3">DSM 14523 / JCM 11388 / NBRC 100420 / UNI-1</strain>
    </source>
</reference>